<dbReference type="GO" id="GO:0008239">
    <property type="term" value="F:dipeptidyl-peptidase activity"/>
    <property type="evidence" value="ECO:0007669"/>
    <property type="project" value="TreeGrafter"/>
</dbReference>
<evidence type="ECO:0000313" key="4">
    <source>
        <dbReference type="Proteomes" id="UP000184368"/>
    </source>
</evidence>
<dbReference type="EMBL" id="FQUO01000019">
    <property type="protein sequence ID" value="SHG15426.1"/>
    <property type="molecule type" value="Genomic_DNA"/>
</dbReference>
<dbReference type="Pfam" id="PF00930">
    <property type="entry name" value="DPPIV_N"/>
    <property type="match status" value="1"/>
</dbReference>
<dbReference type="Gene3D" id="3.40.50.1820">
    <property type="entry name" value="alpha/beta hydrolase"/>
    <property type="match status" value="1"/>
</dbReference>
<accession>A0A1M5HHJ7</accession>
<keyword evidence="3" id="KW-0378">Hydrolase</keyword>
<protein>
    <submittedName>
        <fullName evidence="3">Dipeptidyl aminopeptidase/acylaminoacyl peptidase</fullName>
    </submittedName>
</protein>
<keyword evidence="4" id="KW-1185">Reference proteome</keyword>
<dbReference type="GO" id="GO:0004177">
    <property type="term" value="F:aminopeptidase activity"/>
    <property type="evidence" value="ECO:0007669"/>
    <property type="project" value="UniProtKB-KW"/>
</dbReference>
<dbReference type="InterPro" id="IPR002469">
    <property type="entry name" value="Peptidase_S9B_N"/>
</dbReference>
<dbReference type="Pfam" id="PF00326">
    <property type="entry name" value="Peptidase_S9"/>
    <property type="match status" value="1"/>
</dbReference>
<dbReference type="PANTHER" id="PTHR11731:SF193">
    <property type="entry name" value="DIPEPTIDYL PEPTIDASE 9"/>
    <property type="match status" value="1"/>
</dbReference>
<dbReference type="InterPro" id="IPR001375">
    <property type="entry name" value="Peptidase_S9_cat"/>
</dbReference>
<dbReference type="Gene3D" id="2.140.10.30">
    <property type="entry name" value="Dipeptidylpeptidase IV, N-terminal domain"/>
    <property type="match status" value="1"/>
</dbReference>
<evidence type="ECO:0000259" key="1">
    <source>
        <dbReference type="Pfam" id="PF00326"/>
    </source>
</evidence>
<dbReference type="Proteomes" id="UP000184368">
    <property type="component" value="Unassembled WGS sequence"/>
</dbReference>
<dbReference type="InterPro" id="IPR050278">
    <property type="entry name" value="Serine_Prot_S9B/DPPIV"/>
</dbReference>
<dbReference type="InterPro" id="IPR029058">
    <property type="entry name" value="AB_hydrolase_fold"/>
</dbReference>
<dbReference type="PANTHER" id="PTHR11731">
    <property type="entry name" value="PROTEASE FAMILY S9B,C DIPEPTIDYL-PEPTIDASE IV-RELATED"/>
    <property type="match status" value="1"/>
</dbReference>
<dbReference type="GO" id="GO:0008236">
    <property type="term" value="F:serine-type peptidase activity"/>
    <property type="evidence" value="ECO:0007669"/>
    <property type="project" value="InterPro"/>
</dbReference>
<feature type="domain" description="Dipeptidylpeptidase IV N-terminal" evidence="2">
    <location>
        <begin position="148"/>
        <end position="518"/>
    </location>
</feature>
<name>A0A1M5HHJ7_9BACT</name>
<keyword evidence="3" id="KW-0031">Aminopeptidase</keyword>
<dbReference type="SUPFAM" id="SSF82171">
    <property type="entry name" value="DPP6 N-terminal domain-like"/>
    <property type="match status" value="1"/>
</dbReference>
<dbReference type="AlphaFoldDB" id="A0A1M5HHJ7"/>
<evidence type="ECO:0000313" key="3">
    <source>
        <dbReference type="EMBL" id="SHG15426.1"/>
    </source>
</evidence>
<feature type="domain" description="Peptidase S9 prolyl oligopeptidase catalytic" evidence="1">
    <location>
        <begin position="608"/>
        <end position="808"/>
    </location>
</feature>
<sequence>MVRRFLFILILHMRIVFSLLLATLFQLGLAQQSPTPNYRQAARFSPKKLEKLIFSTNVDPHWLKQSDRFWYEYSTSKGKNWYLVDPRTATKRPLFDTEKLAAAITAIVKDPFDAQHLNIDSLRFVKDENWVQFEIKSSLEEEKKDSTAKKDGKKDKKTFFFEYNINNGQLVQLTEFKKPKRKPSWASISPDGQTILFARRYNLYMMDKANYEKALRNEDDSTIAETQLTNDGVEFNGFGESYSETNVEREKNKDKRKPVFVYWSPDSKQFTLIRTDSRKVKDLWVINSVADPRPTLETYKYHMPGEKDAPIPQVLLFNRDTKQRRELDIKQFKDQAINIWNAPAKASSRDDDFRPNIWMGTASKFYFTRTSRDLKRVDLCAVDINTGAVQQVLREDMNTYVETRRPALVNAGAEVIEWSERDGWAHFYLYDGNGKLKNQITSGSFHCEDIVGVDEKARVLYFSANGREPKEDPYYLHLYRVNFDGSGLRLLNPGEFEHDMNMNDSRSFFVDNFSRVNTVPRSVLYNSEGRKIMDLETADLSLLLAAGYKFPEVFSVKADDGTTDLYGVLYKPYDFDSTKKYPIIEYVYPGPQTESVNKAFGRSMDRIDRLAQVGFIVVTVGNRGGHPSRSKWYHNFGYGNLRDYGLADKKAAVEQLADRYKYIDIDRVGIHGHSGGGFMSTAAMLVYPDFFKVAVSNAGNHDNSIYNRWWSEKHHGVKEVVGEKGDTSFVYAIDKNPELAKNLKGHLMLTHGDIDNNVHPANTIRVANALIKANKRFDLVLLPGQRHGYGDMTEYFFWRMADYFSEHLLGKKEFAVNIEEMDREVERKK</sequence>
<dbReference type="SUPFAM" id="SSF53474">
    <property type="entry name" value="alpha/beta-Hydrolases"/>
    <property type="match status" value="1"/>
</dbReference>
<keyword evidence="3" id="KW-0645">Protease</keyword>
<dbReference type="GO" id="GO:0006508">
    <property type="term" value="P:proteolysis"/>
    <property type="evidence" value="ECO:0007669"/>
    <property type="project" value="InterPro"/>
</dbReference>
<evidence type="ECO:0000259" key="2">
    <source>
        <dbReference type="Pfam" id="PF00930"/>
    </source>
</evidence>
<dbReference type="STRING" id="1302690.BUE76_13990"/>
<proteinExistence type="predicted"/>
<organism evidence="3 4">
    <name type="scientific">Cnuella takakiae</name>
    <dbReference type="NCBI Taxonomy" id="1302690"/>
    <lineage>
        <taxon>Bacteria</taxon>
        <taxon>Pseudomonadati</taxon>
        <taxon>Bacteroidota</taxon>
        <taxon>Chitinophagia</taxon>
        <taxon>Chitinophagales</taxon>
        <taxon>Chitinophagaceae</taxon>
        <taxon>Cnuella</taxon>
    </lineage>
</organism>
<gene>
    <name evidence="3" type="ORF">SAMN05444008_11959</name>
</gene>
<reference evidence="3 4" key="1">
    <citation type="submission" date="2016-11" db="EMBL/GenBank/DDBJ databases">
        <authorList>
            <person name="Jaros S."/>
            <person name="Januszkiewicz K."/>
            <person name="Wedrychowicz H."/>
        </authorList>
    </citation>
    <scope>NUCLEOTIDE SEQUENCE [LARGE SCALE GENOMIC DNA]</scope>
    <source>
        <strain evidence="3 4">DSM 26897</strain>
    </source>
</reference>